<comment type="caution">
    <text evidence="2">The sequence shown here is derived from an EMBL/GenBank/DDBJ whole genome shotgun (WGS) entry which is preliminary data.</text>
</comment>
<keyword evidence="1" id="KW-0812">Transmembrane</keyword>
<dbReference type="EMBL" id="NWVD01000017">
    <property type="protein sequence ID" value="PCG07553.1"/>
    <property type="molecule type" value="Genomic_DNA"/>
</dbReference>
<sequence>MCRTCRPIICSPIRQRGRTSTGSCLPCSWASSACSSSRVCRPLPASCAASWRVVAGMAERASLRQRTIAGWPVARVLGAILIAAALLWAAWATRTLIDLQQRRIVSVSLSRLVEDFVAAEARNGGTAEQSARRTATYLAAINKAVAELGKGGTTVLVSEATLGRSVDDWTAEVRTRVTRAMEAERGDR</sequence>
<evidence type="ECO:0000313" key="2">
    <source>
        <dbReference type="EMBL" id="PCG07553.1"/>
    </source>
</evidence>
<organism evidence="2 3">
    <name type="scientific">Sphingomonas ginsenosidimutans</name>
    <dbReference type="NCBI Taxonomy" id="862134"/>
    <lineage>
        <taxon>Bacteria</taxon>
        <taxon>Pseudomonadati</taxon>
        <taxon>Pseudomonadota</taxon>
        <taxon>Alphaproteobacteria</taxon>
        <taxon>Sphingomonadales</taxon>
        <taxon>Sphingomonadaceae</taxon>
        <taxon>Sphingomonas</taxon>
    </lineage>
</organism>
<protein>
    <recommendedName>
        <fullName evidence="4">Type-F conjugative transfer system protein TrbI</fullName>
    </recommendedName>
</protein>
<dbReference type="AlphaFoldDB" id="A0A2A4HU65"/>
<feature type="transmembrane region" description="Helical" evidence="1">
    <location>
        <begin position="73"/>
        <end position="91"/>
    </location>
</feature>
<dbReference type="InterPro" id="IPR014115">
    <property type="entry name" value="TrbI_Ftype"/>
</dbReference>
<accession>A0A2A4HU65</accession>
<proteinExistence type="predicted"/>
<dbReference type="PROSITE" id="PS51257">
    <property type="entry name" value="PROKAR_LIPOPROTEIN"/>
    <property type="match status" value="1"/>
</dbReference>
<gene>
    <name evidence="2" type="ORF">COA17_17765</name>
</gene>
<evidence type="ECO:0000256" key="1">
    <source>
        <dbReference type="SAM" id="Phobius"/>
    </source>
</evidence>
<keyword evidence="1" id="KW-0472">Membrane</keyword>
<reference evidence="2 3" key="1">
    <citation type="submission" date="2017-09" db="EMBL/GenBank/DDBJ databases">
        <title>Sphingomonas ginsenosidimutans KACC 14949, whole genome shotgun sequence.</title>
        <authorList>
            <person name="Feng G."/>
            <person name="Zhu H."/>
        </authorList>
    </citation>
    <scope>NUCLEOTIDE SEQUENCE [LARGE SCALE GENOMIC DNA]</scope>
    <source>
        <strain evidence="2 3">KACC 14949</strain>
    </source>
</reference>
<evidence type="ECO:0008006" key="4">
    <source>
        <dbReference type="Google" id="ProtNLM"/>
    </source>
</evidence>
<dbReference type="Pfam" id="PF09677">
    <property type="entry name" value="TrbI_Ftype"/>
    <property type="match status" value="1"/>
</dbReference>
<evidence type="ECO:0000313" key="3">
    <source>
        <dbReference type="Proteomes" id="UP000218784"/>
    </source>
</evidence>
<dbReference type="Proteomes" id="UP000218784">
    <property type="component" value="Unassembled WGS sequence"/>
</dbReference>
<keyword evidence="3" id="KW-1185">Reference proteome</keyword>
<name>A0A2A4HU65_9SPHN</name>
<keyword evidence="1" id="KW-1133">Transmembrane helix</keyword>